<keyword evidence="2" id="KW-0240">DNA-directed RNA polymerase</keyword>
<evidence type="ECO:0000256" key="2">
    <source>
        <dbReference type="ARBA" id="ARBA00022478"/>
    </source>
</evidence>
<dbReference type="GO" id="GO:0006351">
    <property type="term" value="P:DNA-templated transcription"/>
    <property type="evidence" value="ECO:0007669"/>
    <property type="project" value="InterPro"/>
</dbReference>
<evidence type="ECO:0000313" key="6">
    <source>
        <dbReference type="EMBL" id="KAA8519096.1"/>
    </source>
</evidence>
<dbReference type="OrthoDB" id="1720219at2759"/>
<evidence type="ECO:0000256" key="3">
    <source>
        <dbReference type="ARBA" id="ARBA00022679"/>
    </source>
</evidence>
<dbReference type="GO" id="GO:0000428">
    <property type="term" value="C:DNA-directed RNA polymerase complex"/>
    <property type="evidence" value="ECO:0007669"/>
    <property type="project" value="UniProtKB-KW"/>
</dbReference>
<keyword evidence="3" id="KW-0808">Transferase</keyword>
<evidence type="ECO:0000256" key="1">
    <source>
        <dbReference type="ARBA" id="ARBA00012418"/>
    </source>
</evidence>
<dbReference type="GO" id="GO:0003899">
    <property type="term" value="F:DNA-directed RNA polymerase activity"/>
    <property type="evidence" value="ECO:0007669"/>
    <property type="project" value="UniProtKB-EC"/>
</dbReference>
<name>A0A5J4ZN38_9ASTE</name>
<evidence type="ECO:0000256" key="4">
    <source>
        <dbReference type="ARBA" id="ARBA00022695"/>
    </source>
</evidence>
<dbReference type="FunFam" id="4.10.860.120:FF:000008">
    <property type="entry name" value="DNA-directed RNA polymerase subunit"/>
    <property type="match status" value="1"/>
</dbReference>
<evidence type="ECO:0000256" key="5">
    <source>
        <dbReference type="ARBA" id="ARBA00023163"/>
    </source>
</evidence>
<dbReference type="Proteomes" id="UP000325577">
    <property type="component" value="Linkage Group LG6"/>
</dbReference>
<dbReference type="SUPFAM" id="SSF64484">
    <property type="entry name" value="beta and beta-prime subunits of DNA dependent RNA-polymerase"/>
    <property type="match status" value="1"/>
</dbReference>
<keyword evidence="5" id="KW-0804">Transcription</keyword>
<accession>A0A5J4ZN38</accession>
<proteinExistence type="predicted"/>
<dbReference type="PANTHER" id="PTHR19376:SF51">
    <property type="entry name" value="DNA-DIRECTED RNA POLYMERASE V SUBUNIT 1"/>
    <property type="match status" value="1"/>
</dbReference>
<dbReference type="EMBL" id="CM018049">
    <property type="protein sequence ID" value="KAA8519096.1"/>
    <property type="molecule type" value="Genomic_DNA"/>
</dbReference>
<organism evidence="6 7">
    <name type="scientific">Nyssa sinensis</name>
    <dbReference type="NCBI Taxonomy" id="561372"/>
    <lineage>
        <taxon>Eukaryota</taxon>
        <taxon>Viridiplantae</taxon>
        <taxon>Streptophyta</taxon>
        <taxon>Embryophyta</taxon>
        <taxon>Tracheophyta</taxon>
        <taxon>Spermatophyta</taxon>
        <taxon>Magnoliopsida</taxon>
        <taxon>eudicotyledons</taxon>
        <taxon>Gunneridae</taxon>
        <taxon>Pentapetalae</taxon>
        <taxon>asterids</taxon>
        <taxon>Cornales</taxon>
        <taxon>Nyssaceae</taxon>
        <taxon>Nyssa</taxon>
    </lineage>
</organism>
<protein>
    <recommendedName>
        <fullName evidence="1">DNA-directed RNA polymerase</fullName>
        <ecNumber evidence="1">2.7.7.6</ecNumber>
    </recommendedName>
</protein>
<dbReference type="PANTHER" id="PTHR19376">
    <property type="entry name" value="DNA-DIRECTED RNA POLYMERASE"/>
    <property type="match status" value="1"/>
</dbReference>
<dbReference type="InterPro" id="IPR044893">
    <property type="entry name" value="RNA_pol_Rpb1_clamp_domain"/>
</dbReference>
<dbReference type="AlphaFoldDB" id="A0A5J4ZN38"/>
<dbReference type="EC" id="2.7.7.6" evidence="1"/>
<dbReference type="Gene3D" id="4.10.860.120">
    <property type="entry name" value="RNA polymerase II, clamp domain"/>
    <property type="match status" value="1"/>
</dbReference>
<sequence length="321" mass="36479">MRQSLLIHCGMLKEMEESPSSALLEGKITGIRFGLATRTEICTSSNSDCPINHASQLSNPFLGLPLESGKCESCGTAEPGKCEGHFGYIELPIPIYHPCHVSELKRMLSLLCLKCLKMKNRKVKNIGLFERSLASCCEEAPQVSIDEVKTTDGACSLKLKLPSRSRLREGCWNFLERYGFRYGDDFCRTLLAYEEASKEKRRQHLLRSLLGRNRRVKLWHRVNGIGGYMKVEFDTEKARQSLYLLEEEKGGWLLMVKAFRLMGLSKPRKGKPMKGLPKVARVGQWSTTTDQCGRMFGLYHDCVRNEDRFDYFQSYLVGSGI</sequence>
<dbReference type="InterPro" id="IPR045867">
    <property type="entry name" value="DNA-dir_RpoC_beta_prime"/>
</dbReference>
<keyword evidence="7" id="KW-1185">Reference proteome</keyword>
<evidence type="ECO:0000313" key="7">
    <source>
        <dbReference type="Proteomes" id="UP000325577"/>
    </source>
</evidence>
<keyword evidence="4" id="KW-0548">Nucleotidyltransferase</keyword>
<reference evidence="6 7" key="1">
    <citation type="submission" date="2019-09" db="EMBL/GenBank/DDBJ databases">
        <title>A chromosome-level genome assembly of the Chinese tupelo Nyssa sinensis.</title>
        <authorList>
            <person name="Yang X."/>
            <person name="Kang M."/>
            <person name="Yang Y."/>
            <person name="Xiong H."/>
            <person name="Wang M."/>
            <person name="Zhang Z."/>
            <person name="Wang Z."/>
            <person name="Wu H."/>
            <person name="Ma T."/>
            <person name="Liu J."/>
            <person name="Xi Z."/>
        </authorList>
    </citation>
    <scope>NUCLEOTIDE SEQUENCE [LARGE SCALE GENOMIC DNA]</scope>
    <source>
        <strain evidence="6">J267</strain>
        <tissue evidence="6">Leaf</tissue>
    </source>
</reference>
<gene>
    <name evidence="6" type="ORF">F0562_013352</name>
</gene>